<dbReference type="InterPro" id="IPR049946">
    <property type="entry name" value="RIBOSOMAL_L20_CS"/>
</dbReference>
<dbReference type="GO" id="GO:1990904">
    <property type="term" value="C:ribonucleoprotein complex"/>
    <property type="evidence" value="ECO:0007669"/>
    <property type="project" value="UniProtKB-KW"/>
</dbReference>
<dbReference type="NCBIfam" id="TIGR01032">
    <property type="entry name" value="rplT_bact"/>
    <property type="match status" value="1"/>
</dbReference>
<dbReference type="SUPFAM" id="SSF74731">
    <property type="entry name" value="Ribosomal protein L20"/>
    <property type="match status" value="1"/>
</dbReference>
<dbReference type="InterPro" id="IPR035566">
    <property type="entry name" value="Ribosomal_protein_bL20_C"/>
</dbReference>
<protein>
    <recommendedName>
        <fullName evidence="7">50S ribosomal protein L20</fullName>
    </recommendedName>
</protein>
<dbReference type="CDD" id="cd07026">
    <property type="entry name" value="Ribosomal_L20"/>
    <property type="match status" value="1"/>
</dbReference>
<sequence length="115" mass="13494">MTRVKRGQVKRRKHKKVLKEARGYYGSKSRSYKIAKEQLLKSMSYAYRDRKNNKRNFRRLWITRINAAARINGISYNEFISGLKKASVDINRKILSEIAVSDPDAFQKLTEIAKK</sequence>
<dbReference type="InterPro" id="IPR005813">
    <property type="entry name" value="Ribosomal_bL20"/>
</dbReference>
<dbReference type="EMBL" id="BARV01022103">
    <property type="protein sequence ID" value="GAI18413.1"/>
    <property type="molecule type" value="Genomic_DNA"/>
</dbReference>
<evidence type="ECO:0000256" key="3">
    <source>
        <dbReference type="ARBA" id="ARBA00022884"/>
    </source>
</evidence>
<reference evidence="6" key="1">
    <citation type="journal article" date="2014" name="Front. Microbiol.">
        <title>High frequency of phylogenetically diverse reductive dehalogenase-homologous genes in deep subseafloor sedimentary metagenomes.</title>
        <authorList>
            <person name="Kawai M."/>
            <person name="Futagami T."/>
            <person name="Toyoda A."/>
            <person name="Takaki Y."/>
            <person name="Nishi S."/>
            <person name="Hori S."/>
            <person name="Arai W."/>
            <person name="Tsubouchi T."/>
            <person name="Morono Y."/>
            <person name="Uchiyama I."/>
            <person name="Ito T."/>
            <person name="Fujiyama A."/>
            <person name="Inagaki F."/>
            <person name="Takami H."/>
        </authorList>
    </citation>
    <scope>NUCLEOTIDE SEQUENCE</scope>
    <source>
        <strain evidence="6">Expedition CK06-06</strain>
    </source>
</reference>
<dbReference type="GO" id="GO:0019843">
    <property type="term" value="F:rRNA binding"/>
    <property type="evidence" value="ECO:0007669"/>
    <property type="project" value="UniProtKB-KW"/>
</dbReference>
<gene>
    <name evidence="6" type="ORF">S06H3_36479</name>
</gene>
<evidence type="ECO:0000256" key="4">
    <source>
        <dbReference type="ARBA" id="ARBA00022980"/>
    </source>
</evidence>
<dbReference type="PANTHER" id="PTHR10986">
    <property type="entry name" value="39S RIBOSOMAL PROTEIN L20"/>
    <property type="match status" value="1"/>
</dbReference>
<dbReference type="HAMAP" id="MF_00382">
    <property type="entry name" value="Ribosomal_bL20"/>
    <property type="match status" value="1"/>
</dbReference>
<keyword evidence="2" id="KW-0699">rRNA-binding</keyword>
<dbReference type="GO" id="GO:0005840">
    <property type="term" value="C:ribosome"/>
    <property type="evidence" value="ECO:0007669"/>
    <property type="project" value="UniProtKB-KW"/>
</dbReference>
<dbReference type="Pfam" id="PF00453">
    <property type="entry name" value="Ribosomal_L20"/>
    <property type="match status" value="1"/>
</dbReference>
<dbReference type="PRINTS" id="PR00062">
    <property type="entry name" value="RIBOSOMALL20"/>
</dbReference>
<dbReference type="Gene3D" id="1.10.1900.20">
    <property type="entry name" value="Ribosomal protein L20"/>
    <property type="match status" value="1"/>
</dbReference>
<accession>X1LH20</accession>
<keyword evidence="5" id="KW-0687">Ribonucleoprotein</keyword>
<evidence type="ECO:0008006" key="7">
    <source>
        <dbReference type="Google" id="ProtNLM"/>
    </source>
</evidence>
<dbReference type="PROSITE" id="PS00937">
    <property type="entry name" value="RIBOSOMAL_L20"/>
    <property type="match status" value="1"/>
</dbReference>
<comment type="caution">
    <text evidence="6">The sequence shown here is derived from an EMBL/GenBank/DDBJ whole genome shotgun (WGS) entry which is preliminary data.</text>
</comment>
<comment type="similarity">
    <text evidence="1">Belongs to the bacterial ribosomal protein bL20 family.</text>
</comment>
<organism evidence="6">
    <name type="scientific">marine sediment metagenome</name>
    <dbReference type="NCBI Taxonomy" id="412755"/>
    <lineage>
        <taxon>unclassified sequences</taxon>
        <taxon>metagenomes</taxon>
        <taxon>ecological metagenomes</taxon>
    </lineage>
</organism>
<dbReference type="GO" id="GO:0006412">
    <property type="term" value="P:translation"/>
    <property type="evidence" value="ECO:0007669"/>
    <property type="project" value="InterPro"/>
</dbReference>
<evidence type="ECO:0000313" key="6">
    <source>
        <dbReference type="EMBL" id="GAI18413.1"/>
    </source>
</evidence>
<evidence type="ECO:0000256" key="2">
    <source>
        <dbReference type="ARBA" id="ARBA00022730"/>
    </source>
</evidence>
<evidence type="ECO:0000256" key="1">
    <source>
        <dbReference type="ARBA" id="ARBA00007698"/>
    </source>
</evidence>
<dbReference type="GO" id="GO:0003735">
    <property type="term" value="F:structural constituent of ribosome"/>
    <property type="evidence" value="ECO:0007669"/>
    <property type="project" value="InterPro"/>
</dbReference>
<dbReference type="AlphaFoldDB" id="X1LH20"/>
<keyword evidence="3" id="KW-0694">RNA-binding</keyword>
<proteinExistence type="inferred from homology"/>
<keyword evidence="4" id="KW-0689">Ribosomal protein</keyword>
<evidence type="ECO:0000256" key="5">
    <source>
        <dbReference type="ARBA" id="ARBA00023274"/>
    </source>
</evidence>
<dbReference type="FunFam" id="1.10.1900.20:FF:000001">
    <property type="entry name" value="50S ribosomal protein L20"/>
    <property type="match status" value="1"/>
</dbReference>
<name>X1LH20_9ZZZZ</name>
<dbReference type="Gene3D" id="6.10.160.10">
    <property type="match status" value="1"/>
</dbReference>